<evidence type="ECO:0000259" key="3">
    <source>
        <dbReference type="PROSITE" id="PS51670"/>
    </source>
</evidence>
<dbReference type="Pfam" id="PF01549">
    <property type="entry name" value="ShK"/>
    <property type="match status" value="1"/>
</dbReference>
<keyword evidence="5" id="KW-1185">Reference proteome</keyword>
<gene>
    <name evidence="4" type="ORF">ANCCAN_22802</name>
</gene>
<dbReference type="EMBL" id="JOJR01001308">
    <property type="protein sequence ID" value="RCN31411.1"/>
    <property type="molecule type" value="Genomic_DNA"/>
</dbReference>
<evidence type="ECO:0000256" key="1">
    <source>
        <dbReference type="PROSITE-ProRule" id="PRU01005"/>
    </source>
</evidence>
<dbReference type="Proteomes" id="UP000252519">
    <property type="component" value="Unassembled WGS sequence"/>
</dbReference>
<name>A0A368FGP7_ANCCA</name>
<feature type="non-terminal residue" evidence="4">
    <location>
        <position position="145"/>
    </location>
</feature>
<feature type="domain" description="ShKT" evidence="3">
    <location>
        <begin position="35"/>
        <end position="70"/>
    </location>
</feature>
<dbReference type="SUPFAM" id="SSF55797">
    <property type="entry name" value="PR-1-like"/>
    <property type="match status" value="1"/>
</dbReference>
<evidence type="ECO:0000313" key="4">
    <source>
        <dbReference type="EMBL" id="RCN31411.1"/>
    </source>
</evidence>
<dbReference type="InterPro" id="IPR035940">
    <property type="entry name" value="CAP_sf"/>
</dbReference>
<comment type="caution">
    <text evidence="4">The sequence shown here is derived from an EMBL/GenBank/DDBJ whole genome shotgun (WGS) entry which is preliminary data.</text>
</comment>
<organism evidence="4 5">
    <name type="scientific">Ancylostoma caninum</name>
    <name type="common">Dog hookworm</name>
    <dbReference type="NCBI Taxonomy" id="29170"/>
    <lineage>
        <taxon>Eukaryota</taxon>
        <taxon>Metazoa</taxon>
        <taxon>Ecdysozoa</taxon>
        <taxon>Nematoda</taxon>
        <taxon>Chromadorea</taxon>
        <taxon>Rhabditida</taxon>
        <taxon>Rhabditina</taxon>
        <taxon>Rhabditomorpha</taxon>
        <taxon>Strongyloidea</taxon>
        <taxon>Ancylostomatidae</taxon>
        <taxon>Ancylostomatinae</taxon>
        <taxon>Ancylostoma</taxon>
    </lineage>
</organism>
<dbReference type="InterPro" id="IPR003582">
    <property type="entry name" value="ShKT_dom"/>
</dbReference>
<accession>A0A368FGP7</accession>
<reference evidence="4 5" key="1">
    <citation type="submission" date="2014-10" db="EMBL/GenBank/DDBJ databases">
        <title>Draft genome of the hookworm Ancylostoma caninum.</title>
        <authorList>
            <person name="Mitreva M."/>
        </authorList>
    </citation>
    <scope>NUCLEOTIDE SEQUENCE [LARGE SCALE GENOMIC DNA]</scope>
    <source>
        <strain evidence="4 5">Baltimore</strain>
    </source>
</reference>
<dbReference type="Gene3D" id="3.40.33.10">
    <property type="entry name" value="CAP"/>
    <property type="match status" value="1"/>
</dbReference>
<protein>
    <submittedName>
        <fullName evidence="4">ShTK domain protein</fullName>
    </submittedName>
</protein>
<dbReference type="OrthoDB" id="5920234at2759"/>
<comment type="caution">
    <text evidence="1">Lacks conserved residue(s) required for the propagation of feature annotation.</text>
</comment>
<sequence>MLPNCQLSCHSCKTDSEEQPKQKSQCGTGKESKCCNKEDSESCEYWASIGECEKNPNFMLKECKLSCHACRRSFPKLRAQKCRDNGMTKEVRQKFLNMHNKYRSLVAKGKAKEKKGGNAPKAARMMKMVYDCDIEESAMRHAVGC</sequence>
<proteinExistence type="predicted"/>
<dbReference type="CDD" id="cd05380">
    <property type="entry name" value="CAP_euk"/>
    <property type="match status" value="1"/>
</dbReference>
<evidence type="ECO:0000313" key="5">
    <source>
        <dbReference type="Proteomes" id="UP000252519"/>
    </source>
</evidence>
<dbReference type="SMART" id="SM00254">
    <property type="entry name" value="ShKT"/>
    <property type="match status" value="1"/>
</dbReference>
<dbReference type="PROSITE" id="PS51670">
    <property type="entry name" value="SHKT"/>
    <property type="match status" value="1"/>
</dbReference>
<feature type="region of interest" description="Disordered" evidence="2">
    <location>
        <begin position="14"/>
        <end position="36"/>
    </location>
</feature>
<evidence type="ECO:0000256" key="2">
    <source>
        <dbReference type="SAM" id="MobiDB-lite"/>
    </source>
</evidence>
<dbReference type="AlphaFoldDB" id="A0A368FGP7"/>